<organism evidence="2 3">
    <name type="scientific">Paraglomus occultum</name>
    <dbReference type="NCBI Taxonomy" id="144539"/>
    <lineage>
        <taxon>Eukaryota</taxon>
        <taxon>Fungi</taxon>
        <taxon>Fungi incertae sedis</taxon>
        <taxon>Mucoromycota</taxon>
        <taxon>Glomeromycotina</taxon>
        <taxon>Glomeromycetes</taxon>
        <taxon>Paraglomerales</taxon>
        <taxon>Paraglomeraceae</taxon>
        <taxon>Paraglomus</taxon>
    </lineage>
</organism>
<evidence type="ECO:0000313" key="2">
    <source>
        <dbReference type="EMBL" id="CAG8631745.1"/>
    </source>
</evidence>
<feature type="non-terminal residue" evidence="2">
    <location>
        <position position="62"/>
    </location>
</feature>
<comment type="caution">
    <text evidence="2">The sequence shown here is derived from an EMBL/GenBank/DDBJ whole genome shotgun (WGS) entry which is preliminary data.</text>
</comment>
<keyword evidence="3" id="KW-1185">Reference proteome</keyword>
<proteinExistence type="predicted"/>
<protein>
    <submittedName>
        <fullName evidence="2">3165_t:CDS:1</fullName>
    </submittedName>
</protein>
<feature type="compositionally biased region" description="Polar residues" evidence="1">
    <location>
        <begin position="1"/>
        <end position="20"/>
    </location>
</feature>
<dbReference type="EMBL" id="CAJVPJ010002919">
    <property type="protein sequence ID" value="CAG8631745.1"/>
    <property type="molecule type" value="Genomic_DNA"/>
</dbReference>
<accession>A0A9N9GX88</accession>
<evidence type="ECO:0000256" key="1">
    <source>
        <dbReference type="SAM" id="MobiDB-lite"/>
    </source>
</evidence>
<dbReference type="AlphaFoldDB" id="A0A9N9GX88"/>
<feature type="region of interest" description="Disordered" evidence="1">
    <location>
        <begin position="1"/>
        <end position="25"/>
    </location>
</feature>
<sequence length="62" mass="6935">MIGNLLNQLNKKNSTPTATTGLRPYRGRNRLDKALGYDTSFPASDFIDDINFMNFDVHADAT</sequence>
<evidence type="ECO:0000313" key="3">
    <source>
        <dbReference type="Proteomes" id="UP000789572"/>
    </source>
</evidence>
<name>A0A9N9GX88_9GLOM</name>
<dbReference type="Proteomes" id="UP000789572">
    <property type="component" value="Unassembled WGS sequence"/>
</dbReference>
<reference evidence="2" key="1">
    <citation type="submission" date="2021-06" db="EMBL/GenBank/DDBJ databases">
        <authorList>
            <person name="Kallberg Y."/>
            <person name="Tangrot J."/>
            <person name="Rosling A."/>
        </authorList>
    </citation>
    <scope>NUCLEOTIDE SEQUENCE</scope>
    <source>
        <strain evidence="2">IA702</strain>
    </source>
</reference>
<gene>
    <name evidence="2" type="ORF">POCULU_LOCUS8929</name>
</gene>